<evidence type="ECO:0000313" key="1">
    <source>
        <dbReference type="EMBL" id="KXT02952.1"/>
    </source>
</evidence>
<dbReference type="InterPro" id="IPR026286">
    <property type="entry name" value="MaiA/AMDase"/>
</dbReference>
<organism evidence="1 2">
    <name type="scientific">Pseudocercospora eumusae</name>
    <dbReference type="NCBI Taxonomy" id="321146"/>
    <lineage>
        <taxon>Eukaryota</taxon>
        <taxon>Fungi</taxon>
        <taxon>Dikarya</taxon>
        <taxon>Ascomycota</taxon>
        <taxon>Pezizomycotina</taxon>
        <taxon>Dothideomycetes</taxon>
        <taxon>Dothideomycetidae</taxon>
        <taxon>Mycosphaerellales</taxon>
        <taxon>Mycosphaerellaceae</taxon>
        <taxon>Pseudocercospora</taxon>
    </lineage>
</organism>
<dbReference type="PANTHER" id="PTHR40267:SF1">
    <property type="entry name" value="BLR3294 PROTEIN"/>
    <property type="match status" value="1"/>
</dbReference>
<evidence type="ECO:0000313" key="2">
    <source>
        <dbReference type="Proteomes" id="UP000070133"/>
    </source>
</evidence>
<protein>
    <recommendedName>
        <fullName evidence="3">Asp/Glu racemase</fullName>
    </recommendedName>
</protein>
<reference evidence="1 2" key="1">
    <citation type="submission" date="2015-07" db="EMBL/GenBank/DDBJ databases">
        <title>Comparative genomics of the Sigatoka disease complex on banana suggests a link between parallel evolutionary changes in Pseudocercospora fijiensis and Pseudocercospora eumusae and increased virulence on the banana host.</title>
        <authorList>
            <person name="Chang T.-C."/>
            <person name="Salvucci A."/>
            <person name="Crous P.W."/>
            <person name="Stergiopoulos I."/>
        </authorList>
    </citation>
    <scope>NUCLEOTIDE SEQUENCE [LARGE SCALE GENOMIC DNA]</scope>
    <source>
        <strain evidence="1 2">CBS 114824</strain>
    </source>
</reference>
<dbReference type="Pfam" id="PF17645">
    <property type="entry name" value="Amdase"/>
    <property type="match status" value="1"/>
</dbReference>
<evidence type="ECO:0008006" key="3">
    <source>
        <dbReference type="Google" id="ProtNLM"/>
    </source>
</evidence>
<proteinExistence type="predicted"/>
<name>A0A139HKP2_9PEZI</name>
<sequence length="255" mass="27452">MTSTPSQASISHVSPRARFGLIIPATNTVVEAEFNRMLVPAISWHTARIEISNPSLNSDEAMLAFLAHLRDNIQAAVTSVLHCQPTHLVMGMSAETFWGGQEGAREFEGLMREISGLGVTTGARAAKEALDVYGARKIGIVTPYQAVGDRQVLEFFVGLGFEVCGIRGFRCESATSIAEVHPDRIKEAFREVDGESVDALFQAGTNLPAAKAAAEMEVELGKPVIAVNTATVWHAYRSNGILDKIDGFGSLLSQH</sequence>
<accession>A0A139HKP2</accession>
<dbReference type="OrthoDB" id="414270at2759"/>
<dbReference type="Gene3D" id="3.40.50.12500">
    <property type="match status" value="1"/>
</dbReference>
<dbReference type="EMBL" id="LFZN01000035">
    <property type="protein sequence ID" value="KXT02952.1"/>
    <property type="molecule type" value="Genomic_DNA"/>
</dbReference>
<keyword evidence="2" id="KW-1185">Reference proteome</keyword>
<dbReference type="AlphaFoldDB" id="A0A139HKP2"/>
<dbReference type="InterPro" id="IPR053714">
    <property type="entry name" value="Iso_Racemase_Enz_sf"/>
</dbReference>
<gene>
    <name evidence="1" type="ORF">AC578_10631</name>
</gene>
<comment type="caution">
    <text evidence="1">The sequence shown here is derived from an EMBL/GenBank/DDBJ whole genome shotgun (WGS) entry which is preliminary data.</text>
</comment>
<dbReference type="PIRSF" id="PIRSF015736">
    <property type="entry name" value="MI"/>
    <property type="match status" value="1"/>
</dbReference>
<dbReference type="Proteomes" id="UP000070133">
    <property type="component" value="Unassembled WGS sequence"/>
</dbReference>
<dbReference type="PANTHER" id="PTHR40267">
    <property type="entry name" value="BLR3294 PROTEIN"/>
    <property type="match status" value="1"/>
</dbReference>